<dbReference type="RefSeq" id="WP_316415124.1">
    <property type="nucleotide sequence ID" value="NZ_AP027080.1"/>
</dbReference>
<dbReference type="Pfam" id="PF06629">
    <property type="entry name" value="MipA"/>
    <property type="match status" value="1"/>
</dbReference>
<dbReference type="KEGG" id="msil:METEAL_13870"/>
<proteinExistence type="predicted"/>
<dbReference type="InterPro" id="IPR010583">
    <property type="entry name" value="MipA"/>
</dbReference>
<dbReference type="AlphaFoldDB" id="A0AA48H5G7"/>
<dbReference type="Proteomes" id="UP001238179">
    <property type="component" value="Chromosome"/>
</dbReference>
<reference evidence="3" key="1">
    <citation type="journal article" date="2023" name="Int. J. Syst. Evol. Microbiol.">
        <title>Mesoterricola silvestris gen. nov., sp. nov., Mesoterricola sediminis sp. nov., Geothrix oryzae sp. nov., Geothrix edaphica sp. nov., Geothrix rubra sp. nov., and Geothrix limicola sp. nov., six novel members of Acidobacteriota isolated from soils.</title>
        <authorList>
            <person name="Itoh H."/>
            <person name="Sugisawa Y."/>
            <person name="Mise K."/>
            <person name="Xu Z."/>
            <person name="Kuniyasu M."/>
            <person name="Ushijima N."/>
            <person name="Kawano K."/>
            <person name="Kobayashi E."/>
            <person name="Shiratori Y."/>
            <person name="Masuda Y."/>
            <person name="Senoo K."/>
        </authorList>
    </citation>
    <scope>NUCLEOTIDE SEQUENCE [LARGE SCALE GENOMIC DNA]</scope>
    <source>
        <strain evidence="3">W79</strain>
    </source>
</reference>
<feature type="chain" id="PRO_5041200023" description="MipA/OmpV family protein" evidence="1">
    <location>
        <begin position="21"/>
        <end position="272"/>
    </location>
</feature>
<gene>
    <name evidence="2" type="ORF">METEAL_13870</name>
</gene>
<keyword evidence="3" id="KW-1185">Reference proteome</keyword>
<sequence length="272" mass="28305">MSLSPLVLLACLPLAAQDLAGGGAPSDHWTGTVGAMVLTYPSAPGSATNRTLLLPTLGAQYGRFYLGSSRVALGFGGGVQVWRTPAWTWEVGVGAGDGRPENRAPELAGMGDRSRSVWAGTGLLWRGGGWNAKATVAHGLRDSAGNRGTLSVGRILRLAPQWTLSAALHADWADADNMAYDFGITPEQALRRAALVAAGDTRLKPGDTGPFAPGAGLRDVGGMASLIFHPGPRFSYHLSLFGGAFQGGARTSPLVRRETYLNAGAGFGYRFG</sequence>
<dbReference type="EMBL" id="AP027080">
    <property type="protein sequence ID" value="BDU72213.1"/>
    <property type="molecule type" value="Genomic_DNA"/>
</dbReference>
<organism evidence="2 3">
    <name type="scientific">Mesoterricola silvestris</name>
    <dbReference type="NCBI Taxonomy" id="2927979"/>
    <lineage>
        <taxon>Bacteria</taxon>
        <taxon>Pseudomonadati</taxon>
        <taxon>Acidobacteriota</taxon>
        <taxon>Holophagae</taxon>
        <taxon>Holophagales</taxon>
        <taxon>Holophagaceae</taxon>
        <taxon>Mesoterricola</taxon>
    </lineage>
</organism>
<evidence type="ECO:0000313" key="3">
    <source>
        <dbReference type="Proteomes" id="UP001238179"/>
    </source>
</evidence>
<evidence type="ECO:0000313" key="2">
    <source>
        <dbReference type="EMBL" id="BDU72213.1"/>
    </source>
</evidence>
<name>A0AA48H5G7_9BACT</name>
<evidence type="ECO:0000256" key="1">
    <source>
        <dbReference type="SAM" id="SignalP"/>
    </source>
</evidence>
<evidence type="ECO:0008006" key="4">
    <source>
        <dbReference type="Google" id="ProtNLM"/>
    </source>
</evidence>
<protein>
    <recommendedName>
        <fullName evidence="4">MipA/OmpV family protein</fullName>
    </recommendedName>
</protein>
<keyword evidence="1" id="KW-0732">Signal</keyword>
<accession>A0AA48H5G7</accession>
<feature type="signal peptide" evidence="1">
    <location>
        <begin position="1"/>
        <end position="20"/>
    </location>
</feature>